<feature type="domain" description="SSD" evidence="9">
    <location>
        <begin position="217"/>
        <end position="346"/>
    </location>
</feature>
<dbReference type="SUPFAM" id="SSF82866">
    <property type="entry name" value="Multidrug efflux transporter AcrB transmembrane domain"/>
    <property type="match status" value="2"/>
</dbReference>
<feature type="transmembrane region" description="Helical" evidence="8">
    <location>
        <begin position="654"/>
        <end position="675"/>
    </location>
</feature>
<evidence type="ECO:0000256" key="4">
    <source>
        <dbReference type="ARBA" id="ARBA00022692"/>
    </source>
</evidence>
<dbReference type="InterPro" id="IPR050545">
    <property type="entry name" value="Mycobact_MmpL"/>
</dbReference>
<feature type="transmembrane region" description="Helical" evidence="8">
    <location>
        <begin position="323"/>
        <end position="347"/>
    </location>
</feature>
<evidence type="ECO:0000313" key="10">
    <source>
        <dbReference type="EMBL" id="MBB5938702.1"/>
    </source>
</evidence>
<feature type="transmembrane region" description="Helical" evidence="8">
    <location>
        <begin position="247"/>
        <end position="268"/>
    </location>
</feature>
<dbReference type="InterPro" id="IPR000731">
    <property type="entry name" value="SSD"/>
</dbReference>
<dbReference type="PROSITE" id="PS50156">
    <property type="entry name" value="SSD"/>
    <property type="match status" value="1"/>
</dbReference>
<dbReference type="RefSeq" id="WP_184576667.1">
    <property type="nucleotide sequence ID" value="NZ_JACHJL010000018.1"/>
</dbReference>
<evidence type="ECO:0000256" key="5">
    <source>
        <dbReference type="ARBA" id="ARBA00022989"/>
    </source>
</evidence>
<feature type="transmembrane region" description="Helical" evidence="8">
    <location>
        <begin position="615"/>
        <end position="633"/>
    </location>
</feature>
<dbReference type="EMBL" id="JACHJL010000018">
    <property type="protein sequence ID" value="MBB5938702.1"/>
    <property type="molecule type" value="Genomic_DNA"/>
</dbReference>
<comment type="subcellular location">
    <subcellularLocation>
        <location evidence="1">Cell membrane</location>
        <topology evidence="1">Multi-pass membrane protein</topology>
    </subcellularLocation>
</comment>
<reference evidence="10 11" key="1">
    <citation type="submission" date="2020-08" db="EMBL/GenBank/DDBJ databases">
        <title>Genomic Encyclopedia of Type Strains, Phase III (KMG-III): the genomes of soil and plant-associated and newly described type strains.</title>
        <authorList>
            <person name="Whitman W."/>
        </authorList>
    </citation>
    <scope>NUCLEOTIDE SEQUENCE [LARGE SCALE GENOMIC DNA]</scope>
    <source>
        <strain evidence="10 11">CECT 8305</strain>
    </source>
</reference>
<evidence type="ECO:0000256" key="6">
    <source>
        <dbReference type="ARBA" id="ARBA00023136"/>
    </source>
</evidence>
<feature type="transmembrane region" description="Helical" evidence="8">
    <location>
        <begin position="549"/>
        <end position="569"/>
    </location>
</feature>
<feature type="transmembrane region" description="Helical" evidence="8">
    <location>
        <begin position="382"/>
        <end position="404"/>
    </location>
</feature>
<gene>
    <name evidence="10" type="ORF">FHS42_005793</name>
</gene>
<dbReference type="InterPro" id="IPR004869">
    <property type="entry name" value="MMPL_dom"/>
</dbReference>
<feature type="transmembrane region" description="Helical" evidence="8">
    <location>
        <begin position="576"/>
        <end position="595"/>
    </location>
</feature>
<dbReference type="Pfam" id="PF03176">
    <property type="entry name" value="MMPL"/>
    <property type="match status" value="2"/>
</dbReference>
<dbReference type="AlphaFoldDB" id="A0A7W9V188"/>
<organism evidence="10 11">
    <name type="scientific">Streptomyces zagrosensis</name>
    <dbReference type="NCBI Taxonomy" id="1042984"/>
    <lineage>
        <taxon>Bacteria</taxon>
        <taxon>Bacillati</taxon>
        <taxon>Actinomycetota</taxon>
        <taxon>Actinomycetes</taxon>
        <taxon>Kitasatosporales</taxon>
        <taxon>Streptomycetaceae</taxon>
        <taxon>Streptomyces</taxon>
    </lineage>
</organism>
<comment type="caution">
    <text evidence="10">The sequence shown here is derived from an EMBL/GenBank/DDBJ whole genome shotgun (WGS) entry which is preliminary data.</text>
</comment>
<evidence type="ECO:0000256" key="3">
    <source>
        <dbReference type="ARBA" id="ARBA00022475"/>
    </source>
</evidence>
<keyword evidence="11" id="KW-1185">Reference proteome</keyword>
<evidence type="ECO:0000256" key="1">
    <source>
        <dbReference type="ARBA" id="ARBA00004651"/>
    </source>
</evidence>
<protein>
    <submittedName>
        <fullName evidence="10">RND superfamily putative drug exporter</fullName>
    </submittedName>
</protein>
<dbReference type="Gene3D" id="1.20.1640.10">
    <property type="entry name" value="Multidrug efflux transporter AcrB transmembrane domain"/>
    <property type="match status" value="2"/>
</dbReference>
<dbReference type="PANTHER" id="PTHR33406:SF11">
    <property type="entry name" value="MEMBRANE PROTEIN SCO6666-RELATED"/>
    <property type="match status" value="1"/>
</dbReference>
<keyword evidence="5 8" id="KW-1133">Transmembrane helix</keyword>
<evidence type="ECO:0000256" key="2">
    <source>
        <dbReference type="ARBA" id="ARBA00010157"/>
    </source>
</evidence>
<dbReference type="PANTHER" id="PTHR33406">
    <property type="entry name" value="MEMBRANE PROTEIN MJ1562-RELATED"/>
    <property type="match status" value="1"/>
</dbReference>
<evidence type="ECO:0000256" key="8">
    <source>
        <dbReference type="SAM" id="Phobius"/>
    </source>
</evidence>
<comment type="similarity">
    <text evidence="2">Belongs to the resistance-nodulation-cell division (RND) (TC 2.A.6) family. MmpL subfamily.</text>
</comment>
<evidence type="ECO:0000259" key="9">
    <source>
        <dbReference type="PROSITE" id="PS50156"/>
    </source>
</evidence>
<dbReference type="Proteomes" id="UP000588098">
    <property type="component" value="Unassembled WGS sequence"/>
</dbReference>
<accession>A0A7W9V188</accession>
<feature type="transmembrane region" description="Helical" evidence="8">
    <location>
        <begin position="218"/>
        <end position="241"/>
    </location>
</feature>
<evidence type="ECO:0000256" key="7">
    <source>
        <dbReference type="SAM" id="MobiDB-lite"/>
    </source>
</evidence>
<evidence type="ECO:0000313" key="11">
    <source>
        <dbReference type="Proteomes" id="UP000588098"/>
    </source>
</evidence>
<feature type="transmembrane region" description="Helical" evidence="8">
    <location>
        <begin position="192"/>
        <end position="211"/>
    </location>
</feature>
<keyword evidence="3" id="KW-1003">Cell membrane</keyword>
<proteinExistence type="inferred from homology"/>
<dbReference type="GO" id="GO:0005886">
    <property type="term" value="C:plasma membrane"/>
    <property type="evidence" value="ECO:0007669"/>
    <property type="project" value="UniProtKB-SubCell"/>
</dbReference>
<feature type="region of interest" description="Disordered" evidence="7">
    <location>
        <begin position="736"/>
        <end position="766"/>
    </location>
</feature>
<keyword evidence="4 8" id="KW-0812">Transmembrane</keyword>
<sequence>MFTWIADVALRRARLMLVLGALTVVAMAAVGMGAFGKLQGGGFDDPNAASTHAESVIDEKFDGETNLVFLVQAAGGAPGASSPNSFNSSNTSNRADAPTVAERGRAIAAGLRGDPTVSQVRSSWDPGGAALTSKDGRKALVVAHVKGDDGERGDRADKLISEYGGDSGGVSVQAGGAAAASNDITGQVGKDLAIAEAIAIPVTLILLALVFGSFVAALLPLVVGLVAIVGTFAELFVLGSLTDVSVFSINLTTALGLGLGIDYALLLVSRFHEELAAGSQVPQALQRTVRTAGRTIVFSAATVVAALAALLMFPPFFLRSFAYAGIGVVVMAVLSALFVIPPLLAVLGHRVNKGRVPFTSAVHRADAPVWGKLAAVVMRRPAWTALPVLAVLLLAASPLLGVSFGTADERVLPESAQSRQVATQMQRDFPENDSDALQVITTAPVADGPLRAYAQQLSQLDGVVRVDTSAGSYRAGAAQGPTPGAKALARPDAQRLVVVTTYEPKSDSAQSLVREVRAVDAPSGSGVLVGGQDAQLVDSIHAISSRLPMAGGLIVLTTFVLLFLFTGSVVQPLRALALNAISLAAALGVMAWIFADGHASSLLGFTAQPLDTSMAVLLLCVAFGLSMDYEVFVTSRMKELRDAGVTGERVVTEGLARTGRIVTVAAGLLSVSFFAFGTSQISFLMMFGLGSGLAIVIDAVLVRGVLVPAAMRLLGGAAWYAPTVLRRLHARVGLSESDPRTATETETEAPTDDTACAPRVGARGRG</sequence>
<name>A0A7W9V188_9ACTN</name>
<feature type="transmembrane region" description="Helical" evidence="8">
    <location>
        <begin position="296"/>
        <end position="317"/>
    </location>
</feature>
<keyword evidence="6 8" id="KW-0472">Membrane</keyword>